<dbReference type="InterPro" id="IPR050979">
    <property type="entry name" value="LD-transpeptidase"/>
</dbReference>
<dbReference type="GO" id="GO:0018104">
    <property type="term" value="P:peptidoglycan-protein cross-linking"/>
    <property type="evidence" value="ECO:0007669"/>
    <property type="project" value="TreeGrafter"/>
</dbReference>
<dbReference type="RefSeq" id="WP_107845753.1">
    <property type="nucleotide sequence ID" value="NZ_QBKS01000001.1"/>
</dbReference>
<dbReference type="PANTHER" id="PTHR30582:SF24">
    <property type="entry name" value="L,D-TRANSPEPTIDASE ERFK_SRFK-RELATED"/>
    <property type="match status" value="1"/>
</dbReference>
<dbReference type="GO" id="GO:0071972">
    <property type="term" value="F:peptidoglycan L,D-transpeptidase activity"/>
    <property type="evidence" value="ECO:0007669"/>
    <property type="project" value="TreeGrafter"/>
</dbReference>
<accession>A0A2T6BNQ3</accession>
<evidence type="ECO:0000256" key="2">
    <source>
        <dbReference type="ARBA" id="ARBA00005992"/>
    </source>
</evidence>
<evidence type="ECO:0000256" key="8">
    <source>
        <dbReference type="ARBA" id="ARBA00023316"/>
    </source>
</evidence>
<dbReference type="OrthoDB" id="9795305at2"/>
<evidence type="ECO:0000256" key="9">
    <source>
        <dbReference type="PROSITE-ProRule" id="PRU01373"/>
    </source>
</evidence>
<keyword evidence="8 9" id="KW-0961">Cell wall biogenesis/degradation</keyword>
<evidence type="ECO:0000256" key="1">
    <source>
        <dbReference type="ARBA" id="ARBA00004752"/>
    </source>
</evidence>
<keyword evidence="12" id="KW-1185">Reference proteome</keyword>
<dbReference type="Gene3D" id="2.40.440.10">
    <property type="entry name" value="L,D-transpeptidase catalytic domain-like"/>
    <property type="match status" value="1"/>
</dbReference>
<reference evidence="11 12" key="1">
    <citation type="submission" date="2018-04" db="EMBL/GenBank/DDBJ databases">
        <title>Genomic Encyclopedia of Archaeal and Bacterial Type Strains, Phase II (KMG-II): from individual species to whole genera.</title>
        <authorList>
            <person name="Goeker M."/>
        </authorList>
    </citation>
    <scope>NUCLEOTIDE SEQUENCE [LARGE SCALE GENOMIC DNA]</scope>
    <source>
        <strain evidence="11 12">DSM 100977</strain>
    </source>
</reference>
<evidence type="ECO:0000256" key="5">
    <source>
        <dbReference type="ARBA" id="ARBA00022801"/>
    </source>
</evidence>
<comment type="pathway">
    <text evidence="1 9">Cell wall biogenesis; peptidoglycan biosynthesis.</text>
</comment>
<keyword evidence="4" id="KW-0808">Transferase</keyword>
<evidence type="ECO:0000313" key="12">
    <source>
        <dbReference type="Proteomes" id="UP000243978"/>
    </source>
</evidence>
<dbReference type="EMBL" id="QBKS01000001">
    <property type="protein sequence ID" value="PTX57676.1"/>
    <property type="molecule type" value="Genomic_DNA"/>
</dbReference>
<evidence type="ECO:0000259" key="10">
    <source>
        <dbReference type="PROSITE" id="PS52029"/>
    </source>
</evidence>
<protein>
    <submittedName>
        <fullName evidence="11">L,D-transpeptidase-like protein</fullName>
    </submittedName>
</protein>
<feature type="active site" description="Nucleophile" evidence="9">
    <location>
        <position position="161"/>
    </location>
</feature>
<evidence type="ECO:0000256" key="7">
    <source>
        <dbReference type="ARBA" id="ARBA00022984"/>
    </source>
</evidence>
<dbReference type="PANTHER" id="PTHR30582">
    <property type="entry name" value="L,D-TRANSPEPTIDASE"/>
    <property type="match status" value="1"/>
</dbReference>
<name>A0A2T6BNQ3_9RHOB</name>
<dbReference type="InterPro" id="IPR038063">
    <property type="entry name" value="Transpep_catalytic_dom"/>
</dbReference>
<keyword evidence="3" id="KW-0328">Glycosyltransferase</keyword>
<dbReference type="GO" id="GO:0016757">
    <property type="term" value="F:glycosyltransferase activity"/>
    <property type="evidence" value="ECO:0007669"/>
    <property type="project" value="UniProtKB-KW"/>
</dbReference>
<dbReference type="Pfam" id="PF03734">
    <property type="entry name" value="YkuD"/>
    <property type="match status" value="1"/>
</dbReference>
<dbReference type="InterPro" id="IPR005490">
    <property type="entry name" value="LD_TPept_cat_dom"/>
</dbReference>
<comment type="caution">
    <text evidence="11">The sequence shown here is derived from an EMBL/GenBank/DDBJ whole genome shotgun (WGS) entry which is preliminary data.</text>
</comment>
<keyword evidence="5" id="KW-0378">Hydrolase</keyword>
<feature type="active site" description="Proton donor/acceptor" evidence="9">
    <location>
        <position position="145"/>
    </location>
</feature>
<comment type="similarity">
    <text evidence="2">Belongs to the YkuD family.</text>
</comment>
<sequence length="185" mass="20355">MIDRRTFLTTSAAAVVASPALAQRKGWTMPEEHKPRVITLQGDLPAGEIHVDPRAFALYWTLPEGRALRYACGIGKADLYESGRFTVGAKKEWPSWTPTQDMIERDPAAYKQFEDGMPGGPENPLGSRALYLFTPGRGDTFLRIHGTSAPWTIGSAVSNGCVRLTNAHIAHLYQRVPKGTKVVLH</sequence>
<dbReference type="AlphaFoldDB" id="A0A2T6BNQ3"/>
<dbReference type="CDD" id="cd16913">
    <property type="entry name" value="YkuD_like"/>
    <property type="match status" value="1"/>
</dbReference>
<dbReference type="GO" id="GO:0005576">
    <property type="term" value="C:extracellular region"/>
    <property type="evidence" value="ECO:0007669"/>
    <property type="project" value="TreeGrafter"/>
</dbReference>
<dbReference type="PROSITE" id="PS52029">
    <property type="entry name" value="LD_TPASE"/>
    <property type="match status" value="1"/>
</dbReference>
<evidence type="ECO:0000256" key="6">
    <source>
        <dbReference type="ARBA" id="ARBA00022960"/>
    </source>
</evidence>
<keyword evidence="7 9" id="KW-0573">Peptidoglycan synthesis</keyword>
<evidence type="ECO:0000256" key="4">
    <source>
        <dbReference type="ARBA" id="ARBA00022679"/>
    </source>
</evidence>
<evidence type="ECO:0000256" key="3">
    <source>
        <dbReference type="ARBA" id="ARBA00022676"/>
    </source>
</evidence>
<dbReference type="UniPathway" id="UPA00219"/>
<dbReference type="GO" id="GO:0071555">
    <property type="term" value="P:cell wall organization"/>
    <property type="evidence" value="ECO:0007669"/>
    <property type="project" value="UniProtKB-UniRule"/>
</dbReference>
<keyword evidence="6 9" id="KW-0133">Cell shape</keyword>
<dbReference type="SUPFAM" id="SSF141523">
    <property type="entry name" value="L,D-transpeptidase catalytic domain-like"/>
    <property type="match status" value="1"/>
</dbReference>
<gene>
    <name evidence="11" type="ORF">C8N43_2347</name>
</gene>
<dbReference type="Proteomes" id="UP000243978">
    <property type="component" value="Unassembled WGS sequence"/>
</dbReference>
<dbReference type="GO" id="GO:0008360">
    <property type="term" value="P:regulation of cell shape"/>
    <property type="evidence" value="ECO:0007669"/>
    <property type="project" value="UniProtKB-UniRule"/>
</dbReference>
<organism evidence="11 12">
    <name type="scientific">Litoreibacter ponti</name>
    <dbReference type="NCBI Taxonomy" id="1510457"/>
    <lineage>
        <taxon>Bacteria</taxon>
        <taxon>Pseudomonadati</taxon>
        <taxon>Pseudomonadota</taxon>
        <taxon>Alphaproteobacteria</taxon>
        <taxon>Rhodobacterales</taxon>
        <taxon>Roseobacteraceae</taxon>
        <taxon>Litoreibacter</taxon>
    </lineage>
</organism>
<evidence type="ECO:0000313" key="11">
    <source>
        <dbReference type="EMBL" id="PTX57676.1"/>
    </source>
</evidence>
<proteinExistence type="inferred from homology"/>
<feature type="domain" description="L,D-TPase catalytic" evidence="10">
    <location>
        <begin position="47"/>
        <end position="185"/>
    </location>
</feature>